<dbReference type="Pfam" id="PF00583">
    <property type="entry name" value="Acetyltransf_1"/>
    <property type="match status" value="2"/>
</dbReference>
<dbReference type="PANTHER" id="PTHR43415">
    <property type="entry name" value="SPERMIDINE N(1)-ACETYLTRANSFERASE"/>
    <property type="match status" value="1"/>
</dbReference>
<gene>
    <name evidence="2" type="ORF">A4V02_13675</name>
</gene>
<name>A0A1V0QE05_9BACT</name>
<proteinExistence type="predicted"/>
<dbReference type="AlphaFoldDB" id="A0A1V0QE05"/>
<keyword evidence="2" id="KW-0808">Transferase</keyword>
<dbReference type="GeneID" id="65535611"/>
<dbReference type="PROSITE" id="PS51186">
    <property type="entry name" value="GNAT"/>
    <property type="match status" value="2"/>
</dbReference>
<organism evidence="2 3">
    <name type="scientific">Muribaculum intestinale</name>
    <dbReference type="NCBI Taxonomy" id="1796646"/>
    <lineage>
        <taxon>Bacteria</taxon>
        <taxon>Pseudomonadati</taxon>
        <taxon>Bacteroidota</taxon>
        <taxon>Bacteroidia</taxon>
        <taxon>Bacteroidales</taxon>
        <taxon>Muribaculaceae</taxon>
        <taxon>Muribaculum</taxon>
    </lineage>
</organism>
<dbReference type="STRING" id="1796646.A4V02_13675"/>
<dbReference type="EMBL" id="CP015402">
    <property type="protein sequence ID" value="ARE60786.1"/>
    <property type="molecule type" value="Genomic_DNA"/>
</dbReference>
<reference evidence="3" key="1">
    <citation type="submission" date="2016-04" db="EMBL/GenBank/DDBJ databases">
        <title>Complete Genome Sequences of Twelve Strains of a Stable Defined Moderately Diverse Mouse Microbiota 2 (sDMDMm2).</title>
        <authorList>
            <person name="Uchimura Y."/>
            <person name="Wyss M."/>
            <person name="Brugiroux S."/>
            <person name="Limenitakis J.P."/>
            <person name="Stecher B."/>
            <person name="McCoy K.D."/>
            <person name="Macpherson A.J."/>
        </authorList>
    </citation>
    <scope>NUCLEOTIDE SEQUENCE [LARGE SCALE GENOMIC DNA]</scope>
    <source>
        <strain evidence="3">YL27</strain>
    </source>
</reference>
<sequence>MSLILRPYQPTDANVIATWLKSEYLMRQWCADRYERFPVTPENMNSYHQQYIDGHNSIALTMVDGEEIVGYITLRTPADDLSEQRLGFVIVDDSKRGKGLGKTLVSMAVDYAFCKLEATKVSLGVFENNPAAIRCYKSVGFHRVGRQETESYRCLGETWNCIEMEYQNNITIRIIKSDEAMLLTEFLYEAIYQPEGTQKVPRTVLQQPMIWAYVKDFGKLPDDICLVAVVDGLIVGATWSRLGCSYGKVDDSTPELAISVYPEYRGKGIGTRLLSSLLDAIHKIGYGKVSLSVDKSNYAVGMYLKAGFEILEEREDDYLMVKRWKNE</sequence>
<feature type="domain" description="N-acetyltransferase" evidence="1">
    <location>
        <begin position="170"/>
        <end position="325"/>
    </location>
</feature>
<dbReference type="Gene3D" id="3.40.630.30">
    <property type="match status" value="2"/>
</dbReference>
<dbReference type="SUPFAM" id="SSF55729">
    <property type="entry name" value="Acyl-CoA N-acyltransferases (Nat)"/>
    <property type="match status" value="2"/>
</dbReference>
<dbReference type="InterPro" id="IPR016181">
    <property type="entry name" value="Acyl_CoA_acyltransferase"/>
</dbReference>
<dbReference type="Proteomes" id="UP000186351">
    <property type="component" value="Chromosome"/>
</dbReference>
<accession>A0A1Z2XEP1</accession>
<dbReference type="RefSeq" id="WP_084273927.1">
    <property type="nucleotide sequence ID" value="NZ_CP015402.2"/>
</dbReference>
<dbReference type="CDD" id="cd04301">
    <property type="entry name" value="NAT_SF"/>
    <property type="match status" value="2"/>
</dbReference>
<keyword evidence="3" id="KW-1185">Reference proteome</keyword>
<evidence type="ECO:0000313" key="2">
    <source>
        <dbReference type="EMBL" id="ARE60786.1"/>
    </source>
</evidence>
<dbReference type="PANTHER" id="PTHR43415:SF5">
    <property type="entry name" value="ACETYLTRANSFERASE"/>
    <property type="match status" value="1"/>
</dbReference>
<feature type="domain" description="N-acetyltransferase" evidence="1">
    <location>
        <begin position="3"/>
        <end position="169"/>
    </location>
</feature>
<dbReference type="OrthoDB" id="9811523at2"/>
<dbReference type="InterPro" id="IPR000182">
    <property type="entry name" value="GNAT_dom"/>
</dbReference>
<evidence type="ECO:0000313" key="3">
    <source>
        <dbReference type="Proteomes" id="UP000186351"/>
    </source>
</evidence>
<accession>A0A1V0QE05</accession>
<evidence type="ECO:0000259" key="1">
    <source>
        <dbReference type="PROSITE" id="PS51186"/>
    </source>
</evidence>
<dbReference type="KEGG" id="pary:A4V02_13675"/>
<dbReference type="GO" id="GO:0016747">
    <property type="term" value="F:acyltransferase activity, transferring groups other than amino-acyl groups"/>
    <property type="evidence" value="ECO:0007669"/>
    <property type="project" value="InterPro"/>
</dbReference>
<protein>
    <submittedName>
        <fullName evidence="2">N-acetyltransferase</fullName>
    </submittedName>
</protein>